<dbReference type="Proteomes" id="UP000195570">
    <property type="component" value="Unassembled WGS sequence"/>
</dbReference>
<evidence type="ECO:0000256" key="1">
    <source>
        <dbReference type="SAM" id="Coils"/>
    </source>
</evidence>
<dbReference type="RefSeq" id="XP_067083010.1">
    <property type="nucleotide sequence ID" value="XM_067226909.1"/>
</dbReference>
<name>A0A1G4IJ79_TRYEQ</name>
<accession>A0A1G4IJ79</accession>
<feature type="coiled-coil region" evidence="1">
    <location>
        <begin position="60"/>
        <end position="113"/>
    </location>
</feature>
<dbReference type="AlphaFoldDB" id="A0A1G4IJ79"/>
<comment type="caution">
    <text evidence="2">The sequence shown here is derived from an EMBL/GenBank/DDBJ whole genome shotgun (WGS) entry which is preliminary data.</text>
</comment>
<dbReference type="EMBL" id="CZPT02001883">
    <property type="protein sequence ID" value="SCU72528.1"/>
    <property type="molecule type" value="Genomic_DNA"/>
</dbReference>
<keyword evidence="3" id="KW-1185">Reference proteome</keyword>
<evidence type="ECO:0000313" key="2">
    <source>
        <dbReference type="EMBL" id="SCU72528.1"/>
    </source>
</evidence>
<organism evidence="2 3">
    <name type="scientific">Trypanosoma equiperdum</name>
    <dbReference type="NCBI Taxonomy" id="5694"/>
    <lineage>
        <taxon>Eukaryota</taxon>
        <taxon>Discoba</taxon>
        <taxon>Euglenozoa</taxon>
        <taxon>Kinetoplastea</taxon>
        <taxon>Metakinetoplastina</taxon>
        <taxon>Trypanosomatida</taxon>
        <taxon>Trypanosomatidae</taxon>
        <taxon>Trypanosoma</taxon>
    </lineage>
</organism>
<sequence>MLPLRVLPFIAAGGYASQLRFYSEGKPTEGHRKINLDDDERWIEAEFDEKLRSPEERYALERQRETMKGLIKKIRNEHKQHMHESVRERDAQIDNLKEQIQTMEKKLQQLTNEKQ</sequence>
<dbReference type="VEuPathDB" id="TriTrypDB:TEOVI_000410500"/>
<gene>
    <name evidence="2" type="ORF">TEOVI_000410500</name>
</gene>
<proteinExistence type="predicted"/>
<dbReference type="GeneID" id="92378045"/>
<protein>
    <submittedName>
        <fullName evidence="2">Uncharacterized protein</fullName>
    </submittedName>
</protein>
<keyword evidence="1" id="KW-0175">Coiled coil</keyword>
<reference evidence="2" key="1">
    <citation type="submission" date="2016-09" db="EMBL/GenBank/DDBJ databases">
        <authorList>
            <person name="Hebert L."/>
            <person name="Moumen B."/>
        </authorList>
    </citation>
    <scope>NUCLEOTIDE SEQUENCE [LARGE SCALE GENOMIC DNA]</scope>
    <source>
        <strain evidence="2">OVI</strain>
    </source>
</reference>
<evidence type="ECO:0000313" key="3">
    <source>
        <dbReference type="Proteomes" id="UP000195570"/>
    </source>
</evidence>